<organism evidence="2 3">
    <name type="scientific">Solihabitans fulvus</name>
    <dbReference type="NCBI Taxonomy" id="1892852"/>
    <lineage>
        <taxon>Bacteria</taxon>
        <taxon>Bacillati</taxon>
        <taxon>Actinomycetota</taxon>
        <taxon>Actinomycetes</taxon>
        <taxon>Pseudonocardiales</taxon>
        <taxon>Pseudonocardiaceae</taxon>
        <taxon>Solihabitans</taxon>
    </lineage>
</organism>
<evidence type="ECO:0000313" key="2">
    <source>
        <dbReference type="EMBL" id="KAA2267167.1"/>
    </source>
</evidence>
<comment type="caution">
    <text evidence="2">The sequence shown here is derived from an EMBL/GenBank/DDBJ whole genome shotgun (WGS) entry which is preliminary data.</text>
</comment>
<dbReference type="OrthoDB" id="3698962at2"/>
<gene>
    <name evidence="2" type="ORF">F0L68_01165</name>
</gene>
<evidence type="ECO:0000313" key="3">
    <source>
        <dbReference type="Proteomes" id="UP000323454"/>
    </source>
</evidence>
<keyword evidence="1" id="KW-0812">Transmembrane</keyword>
<sequence>MRGTRPLWPYLAAAAAVLVVAGIVVANLRGPDLVPIGPTGSGDTNLTIAGRVVVEPSAPIAGQQVTARVTISADRAVVLRGLVVKARDEAGAFHDFPELADVTVDTTSKELVSRRRFDAPGIYTYYLAYRLDGDWVGLPPWQTVTIGGPSPTTG</sequence>
<feature type="transmembrane region" description="Helical" evidence="1">
    <location>
        <begin position="7"/>
        <end position="28"/>
    </location>
</feature>
<reference evidence="2 3" key="2">
    <citation type="submission" date="2019-09" db="EMBL/GenBank/DDBJ databases">
        <authorList>
            <person name="Jin C."/>
        </authorList>
    </citation>
    <scope>NUCLEOTIDE SEQUENCE [LARGE SCALE GENOMIC DNA]</scope>
    <source>
        <strain evidence="2 3">AN110305</strain>
    </source>
</reference>
<keyword evidence="1" id="KW-0472">Membrane</keyword>
<dbReference type="EMBL" id="VUOB01000001">
    <property type="protein sequence ID" value="KAA2267167.1"/>
    <property type="molecule type" value="Genomic_DNA"/>
</dbReference>
<protein>
    <submittedName>
        <fullName evidence="2">Uncharacterized protein</fullName>
    </submittedName>
</protein>
<accession>A0A5B2XU03</accession>
<dbReference type="Proteomes" id="UP000323454">
    <property type="component" value="Unassembled WGS sequence"/>
</dbReference>
<dbReference type="RefSeq" id="WP_149847477.1">
    <property type="nucleotide sequence ID" value="NZ_VUOB01000001.1"/>
</dbReference>
<evidence type="ECO:0000256" key="1">
    <source>
        <dbReference type="SAM" id="Phobius"/>
    </source>
</evidence>
<keyword evidence="1" id="KW-1133">Transmembrane helix</keyword>
<reference evidence="2 3" key="1">
    <citation type="submission" date="2019-09" db="EMBL/GenBank/DDBJ databases">
        <title>Goodfellowia gen. nov., a new genus of the Pseudonocardineae related to Actinoalloteichus, containing Goodfellowia coeruleoviolacea gen. nov., comb. nov. gen. nov., comb. nov.</title>
        <authorList>
            <person name="Labeda D."/>
        </authorList>
    </citation>
    <scope>NUCLEOTIDE SEQUENCE [LARGE SCALE GENOMIC DNA]</scope>
    <source>
        <strain evidence="2 3">AN110305</strain>
    </source>
</reference>
<dbReference type="AlphaFoldDB" id="A0A5B2XU03"/>
<proteinExistence type="predicted"/>
<name>A0A5B2XU03_9PSEU</name>
<keyword evidence="3" id="KW-1185">Reference proteome</keyword>